<organism evidence="1 2">
    <name type="scientific">Streptomyces stelliscabiei</name>
    <dbReference type="NCBI Taxonomy" id="146820"/>
    <lineage>
        <taxon>Bacteria</taxon>
        <taxon>Bacillati</taxon>
        <taxon>Actinomycetota</taxon>
        <taxon>Actinomycetes</taxon>
        <taxon>Kitasatosporales</taxon>
        <taxon>Streptomycetaceae</taxon>
        <taxon>Streptomyces</taxon>
    </lineage>
</organism>
<gene>
    <name evidence="1" type="ORF">H4687_005064</name>
</gene>
<dbReference type="EMBL" id="JADBGF010000001">
    <property type="protein sequence ID" value="MBE1598935.1"/>
    <property type="molecule type" value="Genomic_DNA"/>
</dbReference>
<dbReference type="GeneID" id="86829622"/>
<dbReference type="Proteomes" id="UP000629287">
    <property type="component" value="Unassembled WGS sequence"/>
</dbReference>
<dbReference type="OrthoDB" id="4325029at2"/>
<evidence type="ECO:0000313" key="2">
    <source>
        <dbReference type="Proteomes" id="UP000629287"/>
    </source>
</evidence>
<keyword evidence="2" id="KW-1185">Reference proteome</keyword>
<accession>A0A8I0PAK4</accession>
<comment type="caution">
    <text evidence="1">The sequence shown here is derived from an EMBL/GenBank/DDBJ whole genome shotgun (WGS) entry which is preliminary data.</text>
</comment>
<dbReference type="AlphaFoldDB" id="A0A8I0PAK4"/>
<dbReference type="RefSeq" id="WP_046913660.1">
    <property type="nucleotide sequence ID" value="NZ_JADBGF010000001.1"/>
</dbReference>
<reference evidence="1 2" key="1">
    <citation type="submission" date="2020-10" db="EMBL/GenBank/DDBJ databases">
        <title>Sequencing the genomes of 1000 actinobacteria strains.</title>
        <authorList>
            <person name="Klenk H.-P."/>
        </authorList>
    </citation>
    <scope>NUCLEOTIDE SEQUENCE [LARGE SCALE GENOMIC DNA]</scope>
    <source>
        <strain evidence="1 2">DSM 41803</strain>
    </source>
</reference>
<sequence length="67" mass="7227">MSDIEYPSDLINLETTAWQEIQAGRLTLTTAGAVQSAITAFATETGLDRYTVEMGLKKTVRHTAPAA</sequence>
<name>A0A8I0PAK4_9ACTN</name>
<evidence type="ECO:0000313" key="1">
    <source>
        <dbReference type="EMBL" id="MBE1598935.1"/>
    </source>
</evidence>
<proteinExistence type="predicted"/>
<protein>
    <submittedName>
        <fullName evidence="1">Uncharacterized protein</fullName>
    </submittedName>
</protein>